<evidence type="ECO:0000313" key="10">
    <source>
        <dbReference type="Proteomes" id="UP000234190"/>
    </source>
</evidence>
<reference evidence="9 10" key="1">
    <citation type="submission" date="2017-10" db="EMBL/GenBank/DDBJ databases">
        <title>Two draft genome sequences of Pusillimonas sp. strains isolated from a nitrate- and radionuclide-contaminated groundwater in Russia.</title>
        <authorList>
            <person name="Grouzdev D.S."/>
            <person name="Tourova T.P."/>
            <person name="Goeva M.A."/>
            <person name="Babich T.L."/>
            <person name="Sokolova D.S."/>
            <person name="Abdullin R."/>
            <person name="Poltaraus A.B."/>
            <person name="Toshchakov S.V."/>
            <person name="Nazina T.N."/>
        </authorList>
    </citation>
    <scope>NUCLEOTIDE SEQUENCE [LARGE SCALE GENOMIC DNA]</scope>
    <source>
        <strain evidence="9 10">JR1/69-3-13</strain>
    </source>
</reference>
<keyword evidence="5" id="KW-0560">Oxidoreductase</keyword>
<dbReference type="Gene3D" id="1.20.140.10">
    <property type="entry name" value="Butyryl-CoA Dehydrogenase, subunit A, domain 3"/>
    <property type="match status" value="1"/>
</dbReference>
<dbReference type="InterPro" id="IPR037069">
    <property type="entry name" value="AcylCoA_DH/ox_N_sf"/>
</dbReference>
<dbReference type="Pfam" id="PF00441">
    <property type="entry name" value="Acyl-CoA_dh_1"/>
    <property type="match status" value="1"/>
</dbReference>
<evidence type="ECO:0000259" key="7">
    <source>
        <dbReference type="Pfam" id="PF02770"/>
    </source>
</evidence>
<dbReference type="Proteomes" id="UP000234190">
    <property type="component" value="Unassembled WGS sequence"/>
</dbReference>
<dbReference type="GO" id="GO:0050660">
    <property type="term" value="F:flavin adenine dinucleotide binding"/>
    <property type="evidence" value="ECO:0007669"/>
    <property type="project" value="InterPro"/>
</dbReference>
<keyword evidence="3" id="KW-0285">Flavoprotein</keyword>
<dbReference type="InterPro" id="IPR009075">
    <property type="entry name" value="AcylCo_DH/oxidase_C"/>
</dbReference>
<comment type="cofactor">
    <cofactor evidence="1">
        <name>FAD</name>
        <dbReference type="ChEBI" id="CHEBI:57692"/>
    </cofactor>
</comment>
<gene>
    <name evidence="9" type="ORF">CR159_07015</name>
</gene>
<dbReference type="OrthoDB" id="9770681at2"/>
<comment type="similarity">
    <text evidence="2">Belongs to the acyl-CoA dehydrogenase family.</text>
</comment>
<dbReference type="Pfam" id="PF02770">
    <property type="entry name" value="Acyl-CoA_dh_M"/>
    <property type="match status" value="1"/>
</dbReference>
<evidence type="ECO:0000256" key="1">
    <source>
        <dbReference type="ARBA" id="ARBA00001974"/>
    </source>
</evidence>
<dbReference type="GO" id="GO:0003995">
    <property type="term" value="F:acyl-CoA dehydrogenase activity"/>
    <property type="evidence" value="ECO:0007669"/>
    <property type="project" value="TreeGrafter"/>
</dbReference>
<evidence type="ECO:0000259" key="8">
    <source>
        <dbReference type="Pfam" id="PF02771"/>
    </source>
</evidence>
<protein>
    <submittedName>
        <fullName evidence="9">Acyl-CoA dehydrogenase</fullName>
    </submittedName>
</protein>
<dbReference type="Pfam" id="PF02771">
    <property type="entry name" value="Acyl-CoA_dh_N"/>
    <property type="match status" value="1"/>
</dbReference>
<dbReference type="InterPro" id="IPR036250">
    <property type="entry name" value="AcylCo_DH-like_C"/>
</dbReference>
<dbReference type="AlphaFoldDB" id="A0A2N4U6U4"/>
<evidence type="ECO:0000256" key="4">
    <source>
        <dbReference type="ARBA" id="ARBA00022827"/>
    </source>
</evidence>
<dbReference type="InterPro" id="IPR013786">
    <property type="entry name" value="AcylCoA_DH/ox_N"/>
</dbReference>
<keyword evidence="4" id="KW-0274">FAD</keyword>
<dbReference type="EMBL" id="PDNW01000004">
    <property type="protein sequence ID" value="PLC50740.1"/>
    <property type="molecule type" value="Genomic_DNA"/>
</dbReference>
<dbReference type="PANTHER" id="PTHR43884:SF20">
    <property type="entry name" value="ACYL-COA DEHYDROGENASE FADE28"/>
    <property type="match status" value="1"/>
</dbReference>
<evidence type="ECO:0000256" key="2">
    <source>
        <dbReference type="ARBA" id="ARBA00009347"/>
    </source>
</evidence>
<dbReference type="SUPFAM" id="SSF47203">
    <property type="entry name" value="Acyl-CoA dehydrogenase C-terminal domain-like"/>
    <property type="match status" value="1"/>
</dbReference>
<dbReference type="SUPFAM" id="SSF56645">
    <property type="entry name" value="Acyl-CoA dehydrogenase NM domain-like"/>
    <property type="match status" value="1"/>
</dbReference>
<comment type="caution">
    <text evidence="9">The sequence shown here is derived from an EMBL/GenBank/DDBJ whole genome shotgun (WGS) entry which is preliminary data.</text>
</comment>
<dbReference type="Gene3D" id="1.10.540.10">
    <property type="entry name" value="Acyl-CoA dehydrogenase/oxidase, N-terminal domain"/>
    <property type="match status" value="1"/>
</dbReference>
<proteinExistence type="inferred from homology"/>
<feature type="domain" description="Acyl-CoA dehydrogenase/oxidase C-terminal" evidence="6">
    <location>
        <begin position="228"/>
        <end position="366"/>
    </location>
</feature>
<dbReference type="Gene3D" id="2.40.110.10">
    <property type="entry name" value="Butyryl-CoA Dehydrogenase, subunit A, domain 2"/>
    <property type="match status" value="1"/>
</dbReference>
<dbReference type="PANTHER" id="PTHR43884">
    <property type="entry name" value="ACYL-COA DEHYDROGENASE"/>
    <property type="match status" value="1"/>
</dbReference>
<feature type="domain" description="Acyl-CoA oxidase/dehydrogenase middle" evidence="7">
    <location>
        <begin position="134"/>
        <end position="207"/>
    </location>
</feature>
<dbReference type="RefSeq" id="WP_102073287.1">
    <property type="nucleotide sequence ID" value="NZ_PDNW01000004.1"/>
</dbReference>
<evidence type="ECO:0000313" key="9">
    <source>
        <dbReference type="EMBL" id="PLC50740.1"/>
    </source>
</evidence>
<sequence length="372" mass="39963">MDFTYNDEQRMLTDSLRRLVSDSWGVEQRRERAGQSALDQKAWQSLADLGVAGLLVPERYEGFGESPATLVAVHLELGKGLVSEPVIPSAVMATALVLNSANEQIKTECLPLMASGSLVCSVAYLEPGQRNACRPATTHAVHEAGSYTLNGRKKLVWQGASAGKLVVSAVLNGETALFLVPADAQGMAVQDFPTMDGYRCADVELDHVVVDEAALIAQGQAADDALASAMDHGVAAMCAHAAGAMDRLVEITAEYLKTRRQFGRPLADFQVLQHRLADMLLHKELATSMAYVAATALGESDAAERRRLLSLAKVSVAQAGCSIGQSAVQLHGGIGMTAELEVGDYFKRLTHMDFLLGDTDFHLRRLEELLEG</sequence>
<dbReference type="CDD" id="cd00567">
    <property type="entry name" value="ACAD"/>
    <property type="match status" value="1"/>
</dbReference>
<dbReference type="InterPro" id="IPR046373">
    <property type="entry name" value="Acyl-CoA_Oxase/DH_mid-dom_sf"/>
</dbReference>
<evidence type="ECO:0000256" key="5">
    <source>
        <dbReference type="ARBA" id="ARBA00023002"/>
    </source>
</evidence>
<evidence type="ECO:0000259" key="6">
    <source>
        <dbReference type="Pfam" id="PF00441"/>
    </source>
</evidence>
<dbReference type="InterPro" id="IPR006091">
    <property type="entry name" value="Acyl-CoA_Oxase/DH_mid-dom"/>
</dbReference>
<feature type="domain" description="Acyl-CoA dehydrogenase/oxidase N-terminal" evidence="8">
    <location>
        <begin position="6"/>
        <end position="116"/>
    </location>
</feature>
<organism evidence="9 10">
    <name type="scientific">Pollutimonas subterranea</name>
    <dbReference type="NCBI Taxonomy" id="2045210"/>
    <lineage>
        <taxon>Bacteria</taxon>
        <taxon>Pseudomonadati</taxon>
        <taxon>Pseudomonadota</taxon>
        <taxon>Betaproteobacteria</taxon>
        <taxon>Burkholderiales</taxon>
        <taxon>Alcaligenaceae</taxon>
        <taxon>Pollutimonas</taxon>
    </lineage>
</organism>
<name>A0A2N4U6U4_9BURK</name>
<dbReference type="InterPro" id="IPR009100">
    <property type="entry name" value="AcylCoA_DH/oxidase_NM_dom_sf"/>
</dbReference>
<evidence type="ECO:0000256" key="3">
    <source>
        <dbReference type="ARBA" id="ARBA00022630"/>
    </source>
</evidence>
<keyword evidence="10" id="KW-1185">Reference proteome</keyword>
<accession>A0A2N4U6U4</accession>